<comment type="caution">
    <text evidence="2">The sequence shown here is derived from an EMBL/GenBank/DDBJ whole genome shotgun (WGS) entry which is preliminary data.</text>
</comment>
<name>A0A2B7ZUA2_9EURO</name>
<feature type="region of interest" description="Disordered" evidence="1">
    <location>
        <begin position="37"/>
        <end position="122"/>
    </location>
</feature>
<dbReference type="EMBL" id="PDND01000003">
    <property type="protein sequence ID" value="PGH36870.1"/>
    <property type="molecule type" value="Genomic_DNA"/>
</dbReference>
<dbReference type="STRING" id="73230.A0A2B7ZUA2"/>
<feature type="region of interest" description="Disordered" evidence="1">
    <location>
        <begin position="277"/>
        <end position="365"/>
    </location>
</feature>
<accession>A0A2B7ZUA2</accession>
<evidence type="ECO:0000256" key="1">
    <source>
        <dbReference type="SAM" id="MobiDB-lite"/>
    </source>
</evidence>
<dbReference type="AlphaFoldDB" id="A0A2B7ZUA2"/>
<protein>
    <submittedName>
        <fullName evidence="2">Uncharacterized protein</fullName>
    </submittedName>
</protein>
<gene>
    <name evidence="2" type="ORF">GX50_00328</name>
</gene>
<organism evidence="2 3">
    <name type="scientific">[Emmonsia] crescens</name>
    <dbReference type="NCBI Taxonomy" id="73230"/>
    <lineage>
        <taxon>Eukaryota</taxon>
        <taxon>Fungi</taxon>
        <taxon>Dikarya</taxon>
        <taxon>Ascomycota</taxon>
        <taxon>Pezizomycotina</taxon>
        <taxon>Eurotiomycetes</taxon>
        <taxon>Eurotiomycetidae</taxon>
        <taxon>Onygenales</taxon>
        <taxon>Ajellomycetaceae</taxon>
        <taxon>Emergomyces</taxon>
    </lineage>
</organism>
<dbReference type="VEuPathDB" id="FungiDB:EMCG_06354"/>
<feature type="compositionally biased region" description="Low complexity" evidence="1">
    <location>
        <begin position="44"/>
        <end position="66"/>
    </location>
</feature>
<keyword evidence="3" id="KW-1185">Reference proteome</keyword>
<feature type="region of interest" description="Disordered" evidence="1">
    <location>
        <begin position="221"/>
        <end position="246"/>
    </location>
</feature>
<evidence type="ECO:0000313" key="3">
    <source>
        <dbReference type="Proteomes" id="UP000226031"/>
    </source>
</evidence>
<evidence type="ECO:0000313" key="2">
    <source>
        <dbReference type="EMBL" id="PGH36870.1"/>
    </source>
</evidence>
<sequence>MSRSVWTAPLELEQGVLASLSQWISSLFKMLAISLNPKPPHIQSPDSDSSSDSASTPADSISSFAPTTPPTTAPTSVSSSPSSPQQELLPSLDMFVKPAAPAPISNGPSHESSNGSKRPKLSLQTSSLPMTFGKSTTSLSLALSAGCSSSPTVRNTFNNAYDGFRRTASSSPVGASSPKCASRSGKRGSSYLCNYQGVDDQMPYKLPLGLRSILRNSPLHTSSLRRPSLAAPSSNGSGNGHSGRKVLFPAKRQVKYRCPLDEEIKTIRYVAKHSDILSLDSPSGPSDVNTSSDEGEESDSFPSQPGSKVPGDDEPLAPTDEENRNNNSDKAKTHNASDDVVVKNSNSASAAVQRPRTAKRKHSISERQIRAVALREDLAGPGGAYGCWNNTPQTPLLHQRRKRPRQWRWTLGPVENGHAQQIKNNNYNSSNPNPDATMTVPAQATTVTASNSAPAGAAAPAVMGIPMLTCPSPKRRSSPLVKTPIESRIDALTTPQEGWAQDPMCDILHEASSMPLPESLRSNPPPLTERQLKE</sequence>
<dbReference type="Proteomes" id="UP000226031">
    <property type="component" value="Unassembled WGS sequence"/>
</dbReference>
<feature type="compositionally biased region" description="Low complexity" evidence="1">
    <location>
        <begin position="73"/>
        <end position="84"/>
    </location>
</feature>
<feature type="compositionally biased region" description="Polar residues" evidence="1">
    <location>
        <begin position="280"/>
        <end position="292"/>
    </location>
</feature>
<feature type="region of interest" description="Disordered" evidence="1">
    <location>
        <begin position="511"/>
        <end position="534"/>
    </location>
</feature>
<reference evidence="2 3" key="1">
    <citation type="submission" date="2017-10" db="EMBL/GenBank/DDBJ databases">
        <title>Comparative genomics in systemic dimorphic fungi from Ajellomycetaceae.</title>
        <authorList>
            <person name="Munoz J.F."/>
            <person name="Mcewen J.G."/>
            <person name="Clay O.K."/>
            <person name="Cuomo C.A."/>
        </authorList>
    </citation>
    <scope>NUCLEOTIDE SEQUENCE [LARGE SCALE GENOMIC DNA]</scope>
    <source>
        <strain evidence="2 3">UAMH4076</strain>
    </source>
</reference>
<feature type="region of interest" description="Disordered" evidence="1">
    <location>
        <begin position="167"/>
        <end position="187"/>
    </location>
</feature>
<feature type="compositionally biased region" description="Basic and acidic residues" evidence="1">
    <location>
        <begin position="321"/>
        <end position="341"/>
    </location>
</feature>
<feature type="compositionally biased region" description="Polar residues" evidence="1">
    <location>
        <begin position="106"/>
        <end position="122"/>
    </location>
</feature>
<proteinExistence type="predicted"/>